<name>A0AAU9LGP6_9ASTR</name>
<accession>A0AAU9LGP6</accession>
<reference evidence="1 2" key="1">
    <citation type="submission" date="2022-01" db="EMBL/GenBank/DDBJ databases">
        <authorList>
            <person name="Xiong W."/>
            <person name="Schranz E."/>
        </authorList>
    </citation>
    <scope>NUCLEOTIDE SEQUENCE [LARGE SCALE GENOMIC DNA]</scope>
</reference>
<protein>
    <submittedName>
        <fullName evidence="1">Uncharacterized protein</fullName>
    </submittedName>
</protein>
<dbReference type="Proteomes" id="UP001157418">
    <property type="component" value="Unassembled WGS sequence"/>
</dbReference>
<dbReference type="EMBL" id="CAKMRJ010000001">
    <property type="protein sequence ID" value="CAH1413946.1"/>
    <property type="molecule type" value="Genomic_DNA"/>
</dbReference>
<gene>
    <name evidence="1" type="ORF">LVIROSA_LOCUS1885</name>
</gene>
<evidence type="ECO:0000313" key="2">
    <source>
        <dbReference type="Proteomes" id="UP001157418"/>
    </source>
</evidence>
<organism evidence="1 2">
    <name type="scientific">Lactuca virosa</name>
    <dbReference type="NCBI Taxonomy" id="75947"/>
    <lineage>
        <taxon>Eukaryota</taxon>
        <taxon>Viridiplantae</taxon>
        <taxon>Streptophyta</taxon>
        <taxon>Embryophyta</taxon>
        <taxon>Tracheophyta</taxon>
        <taxon>Spermatophyta</taxon>
        <taxon>Magnoliopsida</taxon>
        <taxon>eudicotyledons</taxon>
        <taxon>Gunneridae</taxon>
        <taxon>Pentapetalae</taxon>
        <taxon>asterids</taxon>
        <taxon>campanulids</taxon>
        <taxon>Asterales</taxon>
        <taxon>Asteraceae</taxon>
        <taxon>Cichorioideae</taxon>
        <taxon>Cichorieae</taxon>
        <taxon>Lactucinae</taxon>
        <taxon>Lactuca</taxon>
    </lineage>
</organism>
<sequence>MWKELFPPIEGIREGRKLNKLMKSKGEEKDSPLATGTALLTLHNHFHTHTHSRKRASKCVEFCLIPVEIWKTFEVSRYLTREKSREKAIFSVDFGIETW</sequence>
<comment type="caution">
    <text evidence="1">The sequence shown here is derived from an EMBL/GenBank/DDBJ whole genome shotgun (WGS) entry which is preliminary data.</text>
</comment>
<evidence type="ECO:0000313" key="1">
    <source>
        <dbReference type="EMBL" id="CAH1413946.1"/>
    </source>
</evidence>
<keyword evidence="2" id="KW-1185">Reference proteome</keyword>
<dbReference type="AlphaFoldDB" id="A0AAU9LGP6"/>
<proteinExistence type="predicted"/>